<dbReference type="EMBL" id="MYFO01000009">
    <property type="protein sequence ID" value="TFE88585.1"/>
    <property type="molecule type" value="Genomic_DNA"/>
</dbReference>
<gene>
    <name evidence="2" type="ORF">B5M42_09030</name>
</gene>
<keyword evidence="3" id="KW-1185">Reference proteome</keyword>
<name>A0A4Y8Q3R6_9BACL</name>
<evidence type="ECO:0000313" key="2">
    <source>
        <dbReference type="EMBL" id="TFE88585.1"/>
    </source>
</evidence>
<dbReference type="CDD" id="cd06588">
    <property type="entry name" value="PhnB_like"/>
    <property type="match status" value="1"/>
</dbReference>
<dbReference type="OrthoDB" id="9795306at2"/>
<dbReference type="AlphaFoldDB" id="A0A4Y8Q3R6"/>
<comment type="caution">
    <text evidence="2">The sequence shown here is derived from an EMBL/GenBank/DDBJ whole genome shotgun (WGS) entry which is preliminary data.</text>
</comment>
<protein>
    <recommendedName>
        <fullName evidence="1">Glyoxalase/fosfomycin resistance/dioxygenase domain-containing protein</fullName>
    </recommendedName>
</protein>
<dbReference type="InterPro" id="IPR029068">
    <property type="entry name" value="Glyas_Bleomycin-R_OHBP_Dase"/>
</dbReference>
<dbReference type="PANTHER" id="PTHR33990">
    <property type="entry name" value="PROTEIN YJDN-RELATED"/>
    <property type="match status" value="1"/>
</dbReference>
<dbReference type="PANTHER" id="PTHR33990:SF1">
    <property type="entry name" value="PROTEIN YJDN"/>
    <property type="match status" value="1"/>
</dbReference>
<sequence>MAAIAYVNFDGMADQAIDFYSEALQAHTVKKVRFGDCSQDPAYPMPENELKMIMESSIEFAGGKLMMSDVPPSMQKVTGELVRGNQIQISLVIDDKQALQTYFTQLSVGGYVIMPLSAVPWSSCFGLLVDRYGIAWKFNSDADLFLDQVMSGKA</sequence>
<dbReference type="Pfam" id="PF00903">
    <property type="entry name" value="Glyoxalase"/>
    <property type="match status" value="1"/>
</dbReference>
<dbReference type="SUPFAM" id="SSF54593">
    <property type="entry name" value="Glyoxalase/Bleomycin resistance protein/Dihydroxybiphenyl dioxygenase"/>
    <property type="match status" value="1"/>
</dbReference>
<dbReference type="InterPro" id="IPR028973">
    <property type="entry name" value="PhnB-like"/>
</dbReference>
<proteinExistence type="predicted"/>
<evidence type="ECO:0000259" key="1">
    <source>
        <dbReference type="Pfam" id="PF00903"/>
    </source>
</evidence>
<dbReference type="RefSeq" id="WP_134751947.1">
    <property type="nucleotide sequence ID" value="NZ_MYFO02000002.1"/>
</dbReference>
<dbReference type="Gene3D" id="3.10.180.10">
    <property type="entry name" value="2,3-Dihydroxybiphenyl 1,2-Dioxygenase, domain 1"/>
    <property type="match status" value="1"/>
</dbReference>
<accession>A0A4Y8Q3R6</accession>
<feature type="domain" description="Glyoxalase/fosfomycin resistance/dioxygenase" evidence="1">
    <location>
        <begin position="9"/>
        <end position="138"/>
    </location>
</feature>
<dbReference type="Proteomes" id="UP000298246">
    <property type="component" value="Unassembled WGS sequence"/>
</dbReference>
<reference evidence="2 3" key="1">
    <citation type="submission" date="2017-03" db="EMBL/GenBank/DDBJ databases">
        <title>Isolation of Levoglucosan Utilizing Bacteria.</title>
        <authorList>
            <person name="Arya A.S."/>
        </authorList>
    </citation>
    <scope>NUCLEOTIDE SEQUENCE [LARGE SCALE GENOMIC DNA]</scope>
    <source>
        <strain evidence="2 3">MEC069</strain>
    </source>
</reference>
<evidence type="ECO:0000313" key="3">
    <source>
        <dbReference type="Proteomes" id="UP000298246"/>
    </source>
</evidence>
<dbReference type="InterPro" id="IPR004360">
    <property type="entry name" value="Glyas_Fos-R_dOase_dom"/>
</dbReference>
<organism evidence="2 3">
    <name type="scientific">Paenibacillus athensensis</name>
    <dbReference type="NCBI Taxonomy" id="1967502"/>
    <lineage>
        <taxon>Bacteria</taxon>
        <taxon>Bacillati</taxon>
        <taxon>Bacillota</taxon>
        <taxon>Bacilli</taxon>
        <taxon>Bacillales</taxon>
        <taxon>Paenibacillaceae</taxon>
        <taxon>Paenibacillus</taxon>
    </lineage>
</organism>